<evidence type="ECO:0000313" key="1">
    <source>
        <dbReference type="EMBL" id="CAG8509688.1"/>
    </source>
</evidence>
<reference evidence="1 2" key="1">
    <citation type="submission" date="2021-06" db="EMBL/GenBank/DDBJ databases">
        <authorList>
            <person name="Kallberg Y."/>
            <person name="Tangrot J."/>
            <person name="Rosling A."/>
        </authorList>
    </citation>
    <scope>NUCLEOTIDE SEQUENCE [LARGE SCALE GENOMIC DNA]</scope>
    <source>
        <strain evidence="1 2">120-4 pot B 10/14</strain>
    </source>
</reference>
<sequence>MAKLQESSAKTIVGEDLMESNTLVSNLQTGTSLGHPISVLVDESNENRADGTEKENGLVAIESTKMDDLQSQLVQMQTSGTNASNMEAYDTDYRKYKKNKIALSETSILYNSTNINNNTNIISEQAMEKEYSDLDNNKTDTQIADLETLLQEEKDQDVSILDNNEVANKNIDNTQQETEFTLVFQFLRNKSITTSITQNNLLKELPSSTTPLYCNWISNKRVDILW</sequence>
<proteinExistence type="predicted"/>
<comment type="caution">
    <text evidence="1">The sequence shown here is derived from an EMBL/GenBank/DDBJ whole genome shotgun (WGS) entry which is preliminary data.</text>
</comment>
<name>A0ABM8W2Q5_GIGMA</name>
<keyword evidence="2" id="KW-1185">Reference proteome</keyword>
<evidence type="ECO:0000313" key="2">
    <source>
        <dbReference type="Proteomes" id="UP000789901"/>
    </source>
</evidence>
<accession>A0ABM8W2Q5</accession>
<protein>
    <submittedName>
        <fullName evidence="1">21436_t:CDS:1</fullName>
    </submittedName>
</protein>
<gene>
    <name evidence="1" type="ORF">GMARGA_LOCUS2619</name>
</gene>
<dbReference type="EMBL" id="CAJVQB010000842">
    <property type="protein sequence ID" value="CAG8509688.1"/>
    <property type="molecule type" value="Genomic_DNA"/>
</dbReference>
<dbReference type="Proteomes" id="UP000789901">
    <property type="component" value="Unassembled WGS sequence"/>
</dbReference>
<organism evidence="1 2">
    <name type="scientific">Gigaspora margarita</name>
    <dbReference type="NCBI Taxonomy" id="4874"/>
    <lineage>
        <taxon>Eukaryota</taxon>
        <taxon>Fungi</taxon>
        <taxon>Fungi incertae sedis</taxon>
        <taxon>Mucoromycota</taxon>
        <taxon>Glomeromycotina</taxon>
        <taxon>Glomeromycetes</taxon>
        <taxon>Diversisporales</taxon>
        <taxon>Gigasporaceae</taxon>
        <taxon>Gigaspora</taxon>
    </lineage>
</organism>